<feature type="domain" description="Raptor N-terminal CASPase-like" evidence="3">
    <location>
        <begin position="69"/>
        <end position="120"/>
    </location>
</feature>
<dbReference type="GO" id="GO:0030307">
    <property type="term" value="P:positive regulation of cell growth"/>
    <property type="evidence" value="ECO:0007669"/>
    <property type="project" value="TreeGrafter"/>
</dbReference>
<dbReference type="OrthoDB" id="10262360at2759"/>
<organism evidence="4 5">
    <name type="scientific">Protopolystoma xenopodis</name>
    <dbReference type="NCBI Taxonomy" id="117903"/>
    <lineage>
        <taxon>Eukaryota</taxon>
        <taxon>Metazoa</taxon>
        <taxon>Spiralia</taxon>
        <taxon>Lophotrochozoa</taxon>
        <taxon>Platyhelminthes</taxon>
        <taxon>Monogenea</taxon>
        <taxon>Polyopisthocotylea</taxon>
        <taxon>Polystomatidea</taxon>
        <taxon>Polystomatidae</taxon>
        <taxon>Protopolystoma</taxon>
    </lineage>
</organism>
<protein>
    <recommendedName>
        <fullName evidence="3">Raptor N-terminal CASPase-like domain-containing protein</fullName>
    </recommendedName>
</protein>
<dbReference type="GO" id="GO:0031931">
    <property type="term" value="C:TORC1 complex"/>
    <property type="evidence" value="ECO:0007669"/>
    <property type="project" value="InterPro"/>
</dbReference>
<evidence type="ECO:0000259" key="3">
    <source>
        <dbReference type="Pfam" id="PF14538"/>
    </source>
</evidence>
<dbReference type="Pfam" id="PF14538">
    <property type="entry name" value="Raptor_N"/>
    <property type="match status" value="1"/>
</dbReference>
<comment type="caution">
    <text evidence="4">The sequence shown here is derived from an EMBL/GenBank/DDBJ whole genome shotgun (WGS) entry which is preliminary data.</text>
</comment>
<proteinExistence type="predicted"/>
<sequence>MRRLPHHPYSEDKGEVEQNSFSSRIYSYNEYGDPFDYSKQILAFETPHLNEEIEGVQLYQENYTKEKIKTLTVALVICLNIDIESPDVQRIPPYCRVQAWFDPSETSSLRALETIGKNLQLMNFIT</sequence>
<dbReference type="GO" id="GO:0030674">
    <property type="term" value="F:protein-macromolecule adaptor activity"/>
    <property type="evidence" value="ECO:0007669"/>
    <property type="project" value="TreeGrafter"/>
</dbReference>
<dbReference type="PRINTS" id="PR01547">
    <property type="entry name" value="YEAST176DUF"/>
</dbReference>
<keyword evidence="2" id="KW-0677">Repeat</keyword>
<reference evidence="4" key="1">
    <citation type="submission" date="2018-11" db="EMBL/GenBank/DDBJ databases">
        <authorList>
            <consortium name="Pathogen Informatics"/>
        </authorList>
    </citation>
    <scope>NUCLEOTIDE SEQUENCE</scope>
</reference>
<name>A0A3S5C2K3_9PLAT</name>
<dbReference type="AlphaFoldDB" id="A0A3S5C2K3"/>
<dbReference type="InterPro" id="IPR029347">
    <property type="entry name" value="Raptor_N"/>
</dbReference>
<keyword evidence="5" id="KW-1185">Reference proteome</keyword>
<dbReference type="InterPro" id="IPR004083">
    <property type="entry name" value="Raptor"/>
</dbReference>
<evidence type="ECO:0000313" key="4">
    <source>
        <dbReference type="EMBL" id="VEL31216.1"/>
    </source>
</evidence>
<dbReference type="PANTHER" id="PTHR12848:SF16">
    <property type="entry name" value="REGULATORY-ASSOCIATED PROTEIN OF MTOR"/>
    <property type="match status" value="1"/>
</dbReference>
<evidence type="ECO:0000313" key="5">
    <source>
        <dbReference type="Proteomes" id="UP000784294"/>
    </source>
</evidence>
<gene>
    <name evidence="4" type="ORF">PXEA_LOCUS24656</name>
</gene>
<evidence type="ECO:0000256" key="1">
    <source>
        <dbReference type="ARBA" id="ARBA00022574"/>
    </source>
</evidence>
<dbReference type="GO" id="GO:0071230">
    <property type="term" value="P:cellular response to amino acid stimulus"/>
    <property type="evidence" value="ECO:0007669"/>
    <property type="project" value="TreeGrafter"/>
</dbReference>
<dbReference type="GO" id="GO:0005737">
    <property type="term" value="C:cytoplasm"/>
    <property type="evidence" value="ECO:0007669"/>
    <property type="project" value="TreeGrafter"/>
</dbReference>
<evidence type="ECO:0000256" key="2">
    <source>
        <dbReference type="ARBA" id="ARBA00022737"/>
    </source>
</evidence>
<dbReference type="GO" id="GO:0009267">
    <property type="term" value="P:cellular response to starvation"/>
    <property type="evidence" value="ECO:0007669"/>
    <property type="project" value="TreeGrafter"/>
</dbReference>
<accession>A0A3S5C2K3</accession>
<dbReference type="GO" id="GO:0010506">
    <property type="term" value="P:regulation of autophagy"/>
    <property type="evidence" value="ECO:0007669"/>
    <property type="project" value="TreeGrafter"/>
</dbReference>
<dbReference type="EMBL" id="CAAALY010119968">
    <property type="protein sequence ID" value="VEL31216.1"/>
    <property type="molecule type" value="Genomic_DNA"/>
</dbReference>
<keyword evidence="1" id="KW-0853">WD repeat</keyword>
<dbReference type="PANTHER" id="PTHR12848">
    <property type="entry name" value="REGULATORY-ASSOCIATED PROTEIN OF MTOR"/>
    <property type="match status" value="1"/>
</dbReference>
<dbReference type="Proteomes" id="UP000784294">
    <property type="component" value="Unassembled WGS sequence"/>
</dbReference>
<dbReference type="GO" id="GO:0038202">
    <property type="term" value="P:TORC1 signaling"/>
    <property type="evidence" value="ECO:0007669"/>
    <property type="project" value="TreeGrafter"/>
</dbReference>